<evidence type="ECO:0000256" key="4">
    <source>
        <dbReference type="ARBA" id="ARBA00022485"/>
    </source>
</evidence>
<dbReference type="InterPro" id="IPR020084">
    <property type="entry name" value="NUDIX_hydrolase_CS"/>
</dbReference>
<feature type="binding site" evidence="13">
    <location>
        <position position="66"/>
    </location>
    <ligand>
        <name>[4Fe-4S] cluster</name>
        <dbReference type="ChEBI" id="CHEBI:49883"/>
    </ligand>
</feature>
<feature type="region of interest" description="Disordered" evidence="15">
    <location>
        <begin position="1"/>
        <end position="32"/>
    </location>
</feature>
<dbReference type="InterPro" id="IPR020476">
    <property type="entry name" value="Nudix_hydrolase"/>
</dbReference>
<feature type="domain" description="4Fe-4S Wbl-type" evidence="17">
    <location>
        <begin position="37"/>
        <end position="99"/>
    </location>
</feature>
<evidence type="ECO:0000256" key="8">
    <source>
        <dbReference type="ARBA" id="ARBA00023014"/>
    </source>
</evidence>
<evidence type="ECO:0000256" key="1">
    <source>
        <dbReference type="ARBA" id="ARBA00004496"/>
    </source>
</evidence>
<dbReference type="PANTHER" id="PTHR38839">
    <property type="entry name" value="TRANSCRIPTIONAL REGULATOR WHID-RELATED"/>
    <property type="match status" value="1"/>
</dbReference>
<evidence type="ECO:0000313" key="18">
    <source>
        <dbReference type="EMBL" id="GAA1072828.1"/>
    </source>
</evidence>
<dbReference type="InterPro" id="IPR015797">
    <property type="entry name" value="NUDIX_hydrolase-like_dom_sf"/>
</dbReference>
<dbReference type="Gene3D" id="3.90.79.10">
    <property type="entry name" value="Nucleoside Triphosphate Pyrophosphohydrolase"/>
    <property type="match status" value="1"/>
</dbReference>
<comment type="caution">
    <text evidence="18">The sequence shown here is derived from an EMBL/GenBank/DDBJ whole genome shotgun (WGS) entry which is preliminary data.</text>
</comment>
<keyword evidence="7 13" id="KW-0408">Iron</keyword>
<keyword evidence="10 13" id="KW-0238">DNA-binding</keyword>
<evidence type="ECO:0000313" key="19">
    <source>
        <dbReference type="Proteomes" id="UP001499987"/>
    </source>
</evidence>
<dbReference type="PROSITE" id="PS00893">
    <property type="entry name" value="NUDIX_BOX"/>
    <property type="match status" value="1"/>
</dbReference>
<accession>A0ABN1TCK4</accession>
<dbReference type="PROSITE" id="PS51674">
    <property type="entry name" value="4FE4S_WBL"/>
    <property type="match status" value="1"/>
</dbReference>
<comment type="cofactor">
    <cofactor evidence="13">
        <name>[4Fe-4S] cluster</name>
        <dbReference type="ChEBI" id="CHEBI:49883"/>
    </cofactor>
    <text evidence="13">Binds 1 [4Fe-4S] cluster per subunit. Following nitrosylation of the [4Fe-4S] cluster binds 1 [4Fe-8(NO)] cluster per subunit.</text>
</comment>
<evidence type="ECO:0000256" key="7">
    <source>
        <dbReference type="ARBA" id="ARBA00023004"/>
    </source>
</evidence>
<dbReference type="SUPFAM" id="SSF55811">
    <property type="entry name" value="Nudix"/>
    <property type="match status" value="1"/>
</dbReference>
<evidence type="ECO:0000256" key="15">
    <source>
        <dbReference type="SAM" id="MobiDB-lite"/>
    </source>
</evidence>
<evidence type="ECO:0000256" key="2">
    <source>
        <dbReference type="ARBA" id="ARBA00005582"/>
    </source>
</evidence>
<feature type="domain" description="Nudix hydrolase" evidence="16">
    <location>
        <begin position="150"/>
        <end position="276"/>
    </location>
</feature>
<dbReference type="EMBL" id="BAAALD010000006">
    <property type="protein sequence ID" value="GAA1072828.1"/>
    <property type="molecule type" value="Genomic_DNA"/>
</dbReference>
<evidence type="ECO:0000256" key="6">
    <source>
        <dbReference type="ARBA" id="ARBA00022801"/>
    </source>
</evidence>
<dbReference type="InterPro" id="IPR003482">
    <property type="entry name" value="Whib"/>
</dbReference>
<comment type="similarity">
    <text evidence="2 14">Belongs to the Nudix hydrolase family.</text>
</comment>
<comment type="similarity">
    <text evidence="3 13">Belongs to the WhiB family.</text>
</comment>
<evidence type="ECO:0000256" key="11">
    <source>
        <dbReference type="ARBA" id="ARBA00023157"/>
    </source>
</evidence>
<evidence type="ECO:0000256" key="9">
    <source>
        <dbReference type="ARBA" id="ARBA00023015"/>
    </source>
</evidence>
<feature type="compositionally biased region" description="Basic and acidic residues" evidence="15">
    <location>
        <begin position="1"/>
        <end position="18"/>
    </location>
</feature>
<keyword evidence="12 13" id="KW-0804">Transcription</keyword>
<feature type="binding site" evidence="13">
    <location>
        <position position="38"/>
    </location>
    <ligand>
        <name>[4Fe-4S] cluster</name>
        <dbReference type="ChEBI" id="CHEBI:49883"/>
    </ligand>
</feature>
<dbReference type="PRINTS" id="PR00502">
    <property type="entry name" value="NUDIXFAMILY"/>
</dbReference>
<dbReference type="InterPro" id="IPR034768">
    <property type="entry name" value="4FE4S_WBL"/>
</dbReference>
<evidence type="ECO:0000259" key="17">
    <source>
        <dbReference type="PROSITE" id="PS51674"/>
    </source>
</evidence>
<keyword evidence="11 13" id="KW-1015">Disulfide bond</keyword>
<proteinExistence type="inferred from homology"/>
<evidence type="ECO:0000256" key="14">
    <source>
        <dbReference type="RuleBase" id="RU003476"/>
    </source>
</evidence>
<comment type="PTM">
    <text evidence="13">Upon Fe-S cluster removal intramolecular disulfide bonds are formed.</text>
</comment>
<comment type="subcellular location">
    <subcellularLocation>
        <location evidence="1 13">Cytoplasm</location>
    </subcellularLocation>
</comment>
<comment type="PTM">
    <text evidence="13">The Fe-S cluster can be nitrosylated by nitric oxide (NO).</text>
</comment>
<keyword evidence="4 13" id="KW-0004">4Fe-4S</keyword>
<evidence type="ECO:0000256" key="10">
    <source>
        <dbReference type="ARBA" id="ARBA00023125"/>
    </source>
</evidence>
<protein>
    <recommendedName>
        <fullName evidence="13">Transcriptional regulator WhiB</fullName>
    </recommendedName>
</protein>
<evidence type="ECO:0000259" key="16">
    <source>
        <dbReference type="PROSITE" id="PS51462"/>
    </source>
</evidence>
<keyword evidence="9 13" id="KW-0805">Transcription regulation</keyword>
<dbReference type="HAMAP" id="MF_01479">
    <property type="entry name" value="WhiB"/>
    <property type="match status" value="1"/>
</dbReference>
<keyword evidence="19" id="KW-1185">Reference proteome</keyword>
<evidence type="ECO:0000256" key="5">
    <source>
        <dbReference type="ARBA" id="ARBA00022723"/>
    </source>
</evidence>
<comment type="function">
    <text evidence="13">Acts as a transcriptional regulator. Probably redox-responsive. The apo- but not holo-form probably binds DNA.</text>
</comment>
<dbReference type="Pfam" id="PF00293">
    <property type="entry name" value="NUDIX"/>
    <property type="match status" value="1"/>
</dbReference>
<keyword evidence="6 14" id="KW-0378">Hydrolase</keyword>
<keyword evidence="5 13" id="KW-0479">Metal-binding</keyword>
<dbReference type="Pfam" id="PF02467">
    <property type="entry name" value="Whib"/>
    <property type="match status" value="1"/>
</dbReference>
<organism evidence="18 19">
    <name type="scientific">Kitasatospora arboriphila</name>
    <dbReference type="NCBI Taxonomy" id="258052"/>
    <lineage>
        <taxon>Bacteria</taxon>
        <taxon>Bacillati</taxon>
        <taxon>Actinomycetota</taxon>
        <taxon>Actinomycetes</taxon>
        <taxon>Kitasatosporales</taxon>
        <taxon>Streptomycetaceae</taxon>
        <taxon>Kitasatospora</taxon>
    </lineage>
</organism>
<name>A0ABN1TCK4_9ACTN</name>
<evidence type="ECO:0000256" key="13">
    <source>
        <dbReference type="HAMAP-Rule" id="MF_01479"/>
    </source>
</evidence>
<reference evidence="18 19" key="1">
    <citation type="journal article" date="2019" name="Int. J. Syst. Evol. Microbiol.">
        <title>The Global Catalogue of Microorganisms (GCM) 10K type strain sequencing project: providing services to taxonomists for standard genome sequencing and annotation.</title>
        <authorList>
            <consortium name="The Broad Institute Genomics Platform"/>
            <consortium name="The Broad Institute Genome Sequencing Center for Infectious Disease"/>
            <person name="Wu L."/>
            <person name="Ma J."/>
        </authorList>
    </citation>
    <scope>NUCLEOTIDE SEQUENCE [LARGE SCALE GENOMIC DNA]</scope>
    <source>
        <strain evidence="18 19">JCM 13002</strain>
    </source>
</reference>
<evidence type="ECO:0000256" key="12">
    <source>
        <dbReference type="ARBA" id="ARBA00023163"/>
    </source>
</evidence>
<dbReference type="InterPro" id="IPR000086">
    <property type="entry name" value="NUDIX_hydrolase_dom"/>
</dbReference>
<keyword evidence="8 13" id="KW-0411">Iron-sulfur</keyword>
<evidence type="ECO:0000256" key="3">
    <source>
        <dbReference type="ARBA" id="ARBA00006597"/>
    </source>
</evidence>
<feature type="binding site" evidence="13">
    <location>
        <position position="75"/>
    </location>
    <ligand>
        <name>[4Fe-4S] cluster</name>
        <dbReference type="ChEBI" id="CHEBI:49883"/>
    </ligand>
</feature>
<dbReference type="PROSITE" id="PS51462">
    <property type="entry name" value="NUDIX"/>
    <property type="match status" value="1"/>
</dbReference>
<gene>
    <name evidence="13" type="primary">whiB</name>
    <name evidence="18" type="ORF">GCM10009663_10780</name>
</gene>
<sequence>MTNGHRDPADVHRADVHRPVASGGPAGRDTGWRESAACRSEDPELFFPLSSEGAGTAQAERAKAVCARCPVVSQCAAAAMTVGEAHGIWGGMDERERRHLSRAAVGRTAANRSCLPSGVVRAAEQDVRSAAIRLPGSATWLDRADPSGISGPLVAEVWVFDPVGHRALLVDHPWRGLVPPGGKAEPGETPRRAAVRELFEETGLSVVLMHRPAMAFVRRFREDSSATTLGFSYAAFADPAIPLCCEPGQPAAWFDLSRPWAARFPKDRQRMRWFLDLLLRTR</sequence>
<feature type="binding site" evidence="13">
    <location>
        <position position="69"/>
    </location>
    <ligand>
        <name>[4Fe-4S] cluster</name>
        <dbReference type="ChEBI" id="CHEBI:49883"/>
    </ligand>
</feature>
<dbReference type="Proteomes" id="UP001499987">
    <property type="component" value="Unassembled WGS sequence"/>
</dbReference>
<keyword evidence="13" id="KW-0963">Cytoplasm</keyword>